<reference evidence="2" key="1">
    <citation type="submission" date="2021-03" db="EMBL/GenBank/DDBJ databases">
        <title>Draft genome sequence of rust myrtle Austropuccinia psidii MF-1, a brazilian biotype.</title>
        <authorList>
            <person name="Quecine M.C."/>
            <person name="Pachon D.M.R."/>
            <person name="Bonatelli M.L."/>
            <person name="Correr F.H."/>
            <person name="Franceschini L.M."/>
            <person name="Leite T.F."/>
            <person name="Margarido G.R.A."/>
            <person name="Almeida C.A."/>
            <person name="Ferrarezi J.A."/>
            <person name="Labate C.A."/>
        </authorList>
    </citation>
    <scope>NUCLEOTIDE SEQUENCE</scope>
    <source>
        <strain evidence="2">MF-1</strain>
    </source>
</reference>
<accession>A0A9Q3FPI6</accession>
<gene>
    <name evidence="2" type="ORF">O181_080782</name>
</gene>
<protein>
    <submittedName>
        <fullName evidence="2">Uncharacterized protein</fullName>
    </submittedName>
</protein>
<feature type="region of interest" description="Disordered" evidence="1">
    <location>
        <begin position="1"/>
        <end position="57"/>
    </location>
</feature>
<evidence type="ECO:0000313" key="3">
    <source>
        <dbReference type="Proteomes" id="UP000765509"/>
    </source>
</evidence>
<dbReference type="EMBL" id="AVOT02045720">
    <property type="protein sequence ID" value="MBW0541067.1"/>
    <property type="molecule type" value="Genomic_DNA"/>
</dbReference>
<keyword evidence="3" id="KW-1185">Reference proteome</keyword>
<name>A0A9Q3FPI6_9BASI</name>
<dbReference type="AlphaFoldDB" id="A0A9Q3FPI6"/>
<evidence type="ECO:0000313" key="2">
    <source>
        <dbReference type="EMBL" id="MBW0541067.1"/>
    </source>
</evidence>
<evidence type="ECO:0000256" key="1">
    <source>
        <dbReference type="SAM" id="MobiDB-lite"/>
    </source>
</evidence>
<dbReference type="Proteomes" id="UP000765509">
    <property type="component" value="Unassembled WGS sequence"/>
</dbReference>
<sequence length="87" mass="8841">MPYGVQEGNGHGCDRDAPTGAGTPLVPSDSSSSSSPASSGPLKMVLEVPGNSPTTPQNEFDLLGPLPSWMDGAAPFKMCPLVNLALS</sequence>
<proteinExistence type="predicted"/>
<organism evidence="2 3">
    <name type="scientific">Austropuccinia psidii MF-1</name>
    <dbReference type="NCBI Taxonomy" id="1389203"/>
    <lineage>
        <taxon>Eukaryota</taxon>
        <taxon>Fungi</taxon>
        <taxon>Dikarya</taxon>
        <taxon>Basidiomycota</taxon>
        <taxon>Pucciniomycotina</taxon>
        <taxon>Pucciniomycetes</taxon>
        <taxon>Pucciniales</taxon>
        <taxon>Sphaerophragmiaceae</taxon>
        <taxon>Austropuccinia</taxon>
    </lineage>
</organism>
<comment type="caution">
    <text evidence="2">The sequence shown here is derived from an EMBL/GenBank/DDBJ whole genome shotgun (WGS) entry which is preliminary data.</text>
</comment>
<feature type="compositionally biased region" description="Low complexity" evidence="1">
    <location>
        <begin position="27"/>
        <end position="41"/>
    </location>
</feature>